<evidence type="ECO:0000313" key="2">
    <source>
        <dbReference type="EMBL" id="PRQ33982.1"/>
    </source>
</evidence>
<feature type="region of interest" description="Disordered" evidence="1">
    <location>
        <begin position="1"/>
        <end position="56"/>
    </location>
</feature>
<comment type="caution">
    <text evidence="2">The sequence shown here is derived from an EMBL/GenBank/DDBJ whole genome shotgun (WGS) entry which is preliminary data.</text>
</comment>
<sequence length="111" mass="12925">MGLYGLHHQAGLTTHEHERAQPKGFKWLQIANEPHNPPTNANTEQSAREKSKEKAEMRKFDPWPIFFKREWNRNWPFLAGFAITGALITKFSLGLTEEDAKNSPFVQRHKR</sequence>
<name>A0A2P6QIH6_ROSCH</name>
<dbReference type="PANTHER" id="PTHR34565">
    <property type="entry name" value="TRANSMEMBRANE PROTEIN"/>
    <property type="match status" value="1"/>
</dbReference>
<evidence type="ECO:0000313" key="3">
    <source>
        <dbReference type="Proteomes" id="UP000238479"/>
    </source>
</evidence>
<gene>
    <name evidence="2" type="ORF">RchiOBHm_Chr5g0063751</name>
</gene>
<dbReference type="EMBL" id="PDCK01000043">
    <property type="protein sequence ID" value="PRQ33982.1"/>
    <property type="molecule type" value="Genomic_DNA"/>
</dbReference>
<proteinExistence type="predicted"/>
<evidence type="ECO:0000256" key="1">
    <source>
        <dbReference type="SAM" id="MobiDB-lite"/>
    </source>
</evidence>
<protein>
    <submittedName>
        <fullName evidence="2">Uncharacterized protein</fullName>
    </submittedName>
</protein>
<dbReference type="AlphaFoldDB" id="A0A2P6QIH6"/>
<accession>A0A2P6QIH6</accession>
<dbReference type="STRING" id="74649.A0A2P6QIH6"/>
<dbReference type="Gramene" id="PRQ33982">
    <property type="protein sequence ID" value="PRQ33982"/>
    <property type="gene ID" value="RchiOBHm_Chr5g0063751"/>
</dbReference>
<dbReference type="PANTHER" id="PTHR34565:SF1">
    <property type="entry name" value="TRANSMEMBRANE PROTEIN"/>
    <property type="match status" value="1"/>
</dbReference>
<dbReference type="InterPro" id="IPR052867">
    <property type="entry name" value="ATP_Synthase_Subunit_6"/>
</dbReference>
<dbReference type="Proteomes" id="UP000238479">
    <property type="component" value="Chromosome 5"/>
</dbReference>
<feature type="compositionally biased region" description="Basic and acidic residues" evidence="1">
    <location>
        <begin position="46"/>
        <end position="56"/>
    </location>
</feature>
<organism evidence="2 3">
    <name type="scientific">Rosa chinensis</name>
    <name type="common">China rose</name>
    <dbReference type="NCBI Taxonomy" id="74649"/>
    <lineage>
        <taxon>Eukaryota</taxon>
        <taxon>Viridiplantae</taxon>
        <taxon>Streptophyta</taxon>
        <taxon>Embryophyta</taxon>
        <taxon>Tracheophyta</taxon>
        <taxon>Spermatophyta</taxon>
        <taxon>Magnoliopsida</taxon>
        <taxon>eudicotyledons</taxon>
        <taxon>Gunneridae</taxon>
        <taxon>Pentapetalae</taxon>
        <taxon>rosids</taxon>
        <taxon>fabids</taxon>
        <taxon>Rosales</taxon>
        <taxon>Rosaceae</taxon>
        <taxon>Rosoideae</taxon>
        <taxon>Rosoideae incertae sedis</taxon>
        <taxon>Rosa</taxon>
    </lineage>
</organism>
<reference evidence="2 3" key="1">
    <citation type="journal article" date="2018" name="Nat. Genet.">
        <title>The Rosa genome provides new insights in the design of modern roses.</title>
        <authorList>
            <person name="Bendahmane M."/>
        </authorList>
    </citation>
    <scope>NUCLEOTIDE SEQUENCE [LARGE SCALE GENOMIC DNA]</scope>
    <source>
        <strain evidence="3">cv. Old Blush</strain>
    </source>
</reference>
<dbReference type="OMA" id="NEPHNPP"/>
<keyword evidence="3" id="KW-1185">Reference proteome</keyword>